<evidence type="ECO:0000256" key="5">
    <source>
        <dbReference type="ARBA" id="ARBA00022944"/>
    </source>
</evidence>
<evidence type="ECO:0000256" key="4">
    <source>
        <dbReference type="ARBA" id="ARBA00022679"/>
    </source>
</evidence>
<keyword evidence="6" id="KW-0472">Membrane</keyword>
<dbReference type="InterPro" id="IPR043149">
    <property type="entry name" value="TagF_N"/>
</dbReference>
<evidence type="ECO:0000313" key="7">
    <source>
        <dbReference type="EMBL" id="MDT2964278.1"/>
    </source>
</evidence>
<keyword evidence="5" id="KW-0777">Teichoic acid biosynthesis</keyword>
<keyword evidence="4" id="KW-0808">Transferase</keyword>
<organism evidence="7 8">
    <name type="scientific">Enterococcus casseliflavus</name>
    <name type="common">Enterococcus flavescens</name>
    <dbReference type="NCBI Taxonomy" id="37734"/>
    <lineage>
        <taxon>Bacteria</taxon>
        <taxon>Bacillati</taxon>
        <taxon>Bacillota</taxon>
        <taxon>Bacilli</taxon>
        <taxon>Lactobacillales</taxon>
        <taxon>Enterococcaceae</taxon>
        <taxon>Enterococcus</taxon>
    </lineage>
</organism>
<dbReference type="AlphaFoldDB" id="A0AAW8UNT9"/>
<accession>A0AAW8UNT9</accession>
<gene>
    <name evidence="7" type="ORF">P7I32_06630</name>
</gene>
<dbReference type="InterPro" id="IPR043148">
    <property type="entry name" value="TagF_C"/>
</dbReference>
<dbReference type="RefSeq" id="WP_016610758.1">
    <property type="nucleotide sequence ID" value="NZ_JAQDXC010000001.1"/>
</dbReference>
<comment type="similarity">
    <text evidence="2">Belongs to the CDP-glycerol glycerophosphotransferase family.</text>
</comment>
<dbReference type="PANTHER" id="PTHR37316">
    <property type="entry name" value="TEICHOIC ACID GLYCEROL-PHOSPHATE PRIMASE"/>
    <property type="match status" value="1"/>
</dbReference>
<dbReference type="Pfam" id="PF04464">
    <property type="entry name" value="Glyphos_transf"/>
    <property type="match status" value="1"/>
</dbReference>
<dbReference type="PANTHER" id="PTHR37316:SF3">
    <property type="entry name" value="TEICHOIC ACID GLYCEROL-PHOSPHATE TRANSFERASE"/>
    <property type="match status" value="1"/>
</dbReference>
<dbReference type="GO" id="GO:0019350">
    <property type="term" value="P:teichoic acid biosynthetic process"/>
    <property type="evidence" value="ECO:0007669"/>
    <property type="project" value="UniProtKB-KW"/>
</dbReference>
<dbReference type="InterPro" id="IPR007554">
    <property type="entry name" value="Glycerophosphate_synth"/>
</dbReference>
<dbReference type="Proteomes" id="UP001268896">
    <property type="component" value="Unassembled WGS sequence"/>
</dbReference>
<evidence type="ECO:0000313" key="8">
    <source>
        <dbReference type="Proteomes" id="UP001268896"/>
    </source>
</evidence>
<reference evidence="7" key="1">
    <citation type="submission" date="2023-03" db="EMBL/GenBank/DDBJ databases">
        <authorList>
            <person name="Shen W."/>
            <person name="Cai J."/>
        </authorList>
    </citation>
    <scope>NUCLEOTIDE SEQUENCE</scope>
    <source>
        <strain evidence="7">K72-2</strain>
    </source>
</reference>
<comment type="subcellular location">
    <subcellularLocation>
        <location evidence="1">Cell membrane</location>
        <topology evidence="1">Peripheral membrane protein</topology>
    </subcellularLocation>
</comment>
<dbReference type="Gene3D" id="3.40.50.11820">
    <property type="match status" value="1"/>
</dbReference>
<dbReference type="Gene3D" id="3.40.50.12580">
    <property type="match status" value="1"/>
</dbReference>
<name>A0AAW8UNT9_ENTCA</name>
<dbReference type="GO" id="GO:0047355">
    <property type="term" value="F:CDP-glycerol glycerophosphotransferase activity"/>
    <property type="evidence" value="ECO:0007669"/>
    <property type="project" value="InterPro"/>
</dbReference>
<dbReference type="GO" id="GO:0005886">
    <property type="term" value="C:plasma membrane"/>
    <property type="evidence" value="ECO:0007669"/>
    <property type="project" value="UniProtKB-SubCell"/>
</dbReference>
<sequence>MIKRIISFFYRILFNFIASIFPVKKQMVIFESFNGKIPSDNPLAIYQEMIQSTDFADWTFYWSIKKESLSEAKEKYPEIFFISRFSFKWLLLMPRAGFWIFNSRLSEWLKKNKQTIYLQTWHGTPLKKLGADIDNVVMPNTDTQKYKAGFYKESNRWDYLIAPNEYSKNIFKTAFGFENTFLDIGYPRNDVLVRFKDDDNKISQLKKKIIGDRKGHVLLYAPTWRDDYFISKGNYKFFMPFELSQLTSRMNKDDTLIIRPHYLVKESIVIDGYEDQIKICSDEDINELYLISDCLITDYSSVMFDYLILKKPLIFYPYDLNHYENGIRGFYFDYSEVPGSICLDEQSFYQVIEKFCRQTIDSECSDTKYLEFYNKFCSWENGDAANKVAELIKECNIRG</sequence>
<dbReference type="SUPFAM" id="SSF53756">
    <property type="entry name" value="UDP-Glycosyltransferase/glycogen phosphorylase"/>
    <property type="match status" value="1"/>
</dbReference>
<evidence type="ECO:0000256" key="2">
    <source>
        <dbReference type="ARBA" id="ARBA00010488"/>
    </source>
</evidence>
<comment type="caution">
    <text evidence="7">The sequence shown here is derived from an EMBL/GenBank/DDBJ whole genome shotgun (WGS) entry which is preliminary data.</text>
</comment>
<evidence type="ECO:0000256" key="6">
    <source>
        <dbReference type="ARBA" id="ARBA00023136"/>
    </source>
</evidence>
<dbReference type="InterPro" id="IPR051612">
    <property type="entry name" value="Teichoic_Acid_Biosynth"/>
</dbReference>
<proteinExistence type="inferred from homology"/>
<protein>
    <submittedName>
        <fullName evidence="7">CDP-glycerol glycerophosphotransferase family protein</fullName>
    </submittedName>
</protein>
<keyword evidence="3" id="KW-1003">Cell membrane</keyword>
<dbReference type="EMBL" id="JARQDV010000003">
    <property type="protein sequence ID" value="MDT2964278.1"/>
    <property type="molecule type" value="Genomic_DNA"/>
</dbReference>
<evidence type="ECO:0000256" key="3">
    <source>
        <dbReference type="ARBA" id="ARBA00022475"/>
    </source>
</evidence>
<evidence type="ECO:0000256" key="1">
    <source>
        <dbReference type="ARBA" id="ARBA00004202"/>
    </source>
</evidence>